<keyword evidence="4" id="KW-0413">Isomerase</keyword>
<dbReference type="GO" id="GO:0003755">
    <property type="term" value="F:peptidyl-prolyl cis-trans isomerase activity"/>
    <property type="evidence" value="ECO:0007669"/>
    <property type="project" value="UniProtKB-KW"/>
</dbReference>
<proteinExistence type="predicted"/>
<dbReference type="InterPro" id="IPR001179">
    <property type="entry name" value="PPIase_FKBP_dom"/>
</dbReference>
<evidence type="ECO:0000256" key="2">
    <source>
        <dbReference type="ARBA" id="ARBA00013194"/>
    </source>
</evidence>
<dbReference type="SUPFAM" id="SSF54534">
    <property type="entry name" value="FKBP-like"/>
    <property type="match status" value="1"/>
</dbReference>
<evidence type="ECO:0000256" key="3">
    <source>
        <dbReference type="ARBA" id="ARBA00023110"/>
    </source>
</evidence>
<organism evidence="7 8">
    <name type="scientific">Alistipes finegoldii</name>
    <dbReference type="NCBI Taxonomy" id="214856"/>
    <lineage>
        <taxon>Bacteria</taxon>
        <taxon>Pseudomonadati</taxon>
        <taxon>Bacteroidota</taxon>
        <taxon>Bacteroidia</taxon>
        <taxon>Bacteroidales</taxon>
        <taxon>Rikenellaceae</taxon>
        <taxon>Alistipes</taxon>
    </lineage>
</organism>
<feature type="domain" description="PPIase FKBP-type" evidence="6">
    <location>
        <begin position="345"/>
        <end position="427"/>
    </location>
</feature>
<gene>
    <name evidence="7" type="ORF">CE91St16_19410</name>
</gene>
<feature type="signal peptide" evidence="5">
    <location>
        <begin position="1"/>
        <end position="22"/>
    </location>
</feature>
<dbReference type="PROSITE" id="PS50059">
    <property type="entry name" value="FKBP_PPIASE"/>
    <property type="match status" value="1"/>
</dbReference>
<evidence type="ECO:0000256" key="1">
    <source>
        <dbReference type="ARBA" id="ARBA00000971"/>
    </source>
</evidence>
<dbReference type="Proteomes" id="UP001055105">
    <property type="component" value="Unassembled WGS sequence"/>
</dbReference>
<dbReference type="AlphaFoldDB" id="A0AA37KQJ8"/>
<dbReference type="PROSITE" id="PS51257">
    <property type="entry name" value="PROKAR_LIPOPROTEIN"/>
    <property type="match status" value="1"/>
</dbReference>
<evidence type="ECO:0000259" key="6">
    <source>
        <dbReference type="PROSITE" id="PS50059"/>
    </source>
</evidence>
<comment type="caution">
    <text evidence="7">The sequence shown here is derived from an EMBL/GenBank/DDBJ whole genome shotgun (WGS) entry which is preliminary data.</text>
</comment>
<evidence type="ECO:0000256" key="5">
    <source>
        <dbReference type="SAM" id="SignalP"/>
    </source>
</evidence>
<keyword evidence="5" id="KW-0732">Signal</keyword>
<keyword evidence="3 4" id="KW-0697">Rotamase</keyword>
<comment type="catalytic activity">
    <reaction evidence="1 4">
        <text>[protein]-peptidylproline (omega=180) = [protein]-peptidylproline (omega=0)</text>
        <dbReference type="Rhea" id="RHEA:16237"/>
        <dbReference type="Rhea" id="RHEA-COMP:10747"/>
        <dbReference type="Rhea" id="RHEA-COMP:10748"/>
        <dbReference type="ChEBI" id="CHEBI:83833"/>
        <dbReference type="ChEBI" id="CHEBI:83834"/>
        <dbReference type="EC" id="5.2.1.8"/>
    </reaction>
</comment>
<dbReference type="RefSeq" id="WP_244076519.1">
    <property type="nucleotide sequence ID" value="NZ_AP025581.1"/>
</dbReference>
<name>A0AA37KQJ8_9BACT</name>
<reference evidence="7" key="1">
    <citation type="submission" date="2022-01" db="EMBL/GenBank/DDBJ databases">
        <title>Novel bile acid biosynthetic pathways are enriched in the microbiome of centenarians.</title>
        <authorList>
            <person name="Sato Y."/>
            <person name="Atarashi K."/>
            <person name="Plichta R.D."/>
            <person name="Arai Y."/>
            <person name="Sasajima S."/>
            <person name="Kearney M.S."/>
            <person name="Suda W."/>
            <person name="Takeshita K."/>
            <person name="Sasaki T."/>
            <person name="Okamoto S."/>
            <person name="Skelly N.A."/>
            <person name="Okamura Y."/>
            <person name="Vlamakis H."/>
            <person name="Li Y."/>
            <person name="Tanoue T."/>
            <person name="Takei H."/>
            <person name="Nittono H."/>
            <person name="Narushima S."/>
            <person name="Irie J."/>
            <person name="Itoh H."/>
            <person name="Moriya K."/>
            <person name="Sugiura Y."/>
            <person name="Suematsu M."/>
            <person name="Moritoki N."/>
            <person name="Shibata S."/>
            <person name="Littman R.D."/>
            <person name="Fischbach A.M."/>
            <person name="Uwamino Y."/>
            <person name="Inoue T."/>
            <person name="Honda A."/>
            <person name="Hattori M."/>
            <person name="Murai T."/>
            <person name="Xavier J.R."/>
            <person name="Hirose N."/>
            <person name="Honda K."/>
        </authorList>
    </citation>
    <scope>NUCLEOTIDE SEQUENCE</scope>
    <source>
        <strain evidence="7">CE91-St16</strain>
    </source>
</reference>
<accession>A0AA37KQJ8</accession>
<sequence length="522" mass="58047">MKFITRFLCVPVAGLLALTSCAKDEDESYVQFENQALEAWMTQHRSDLVQNYQSDGGYYIDVIEAGDQSLDPIGKEPIWVSFDFTGRDLAGNIILTRNADSARLAGTFSKYTHYVPFYRYCGTENTGLMEGTWLAMRNTLKLGEKYYNANKDRLGLRSPELQLRYGTKIQLYMPSSVVGNGVEGTGGYEGQYTLSSKRPFIVTMEIRDTVNNPLEREGGDVDGFCDDNGGRLVYGKEADDKTGAVVRPTDPEDANHAYVTANRWVSACDTIPQLYVNVRYDPTQADGDCLTFPEPYKSAYEPYTDGAMADIDKRIAEALKKRFYPDEDDKYEGVVKLEADSVTLDGTAKIWYIGRFLDGFIFDTNIDEVKKIIYGEVQSAGSALSYTPSSGGMIQAFYYTIPNLKYGQWAELITTSTNAYGSSGKTGSTSSSTSGTSGYSSSYYDYLNYLNYANSYYGSGGYYGGYYNNYYGGYGGYYGGYYGDMYGSDYDSSSTGTTVTTISTEIPSFTPLIFQLYIEPKE</sequence>
<evidence type="ECO:0000313" key="8">
    <source>
        <dbReference type="Proteomes" id="UP001055105"/>
    </source>
</evidence>
<protein>
    <recommendedName>
        <fullName evidence="2 4">peptidylprolyl isomerase</fullName>
        <ecNumber evidence="2 4">5.2.1.8</ecNumber>
    </recommendedName>
</protein>
<dbReference type="Gene3D" id="3.10.50.40">
    <property type="match status" value="1"/>
</dbReference>
<feature type="chain" id="PRO_5041292252" description="peptidylprolyl isomerase" evidence="5">
    <location>
        <begin position="23"/>
        <end position="522"/>
    </location>
</feature>
<evidence type="ECO:0000256" key="4">
    <source>
        <dbReference type="PROSITE-ProRule" id="PRU00277"/>
    </source>
</evidence>
<dbReference type="EC" id="5.2.1.8" evidence="2 4"/>
<evidence type="ECO:0000313" key="7">
    <source>
        <dbReference type="EMBL" id="GKI19033.1"/>
    </source>
</evidence>
<dbReference type="InterPro" id="IPR046357">
    <property type="entry name" value="PPIase_dom_sf"/>
</dbReference>
<dbReference type="EMBL" id="BQOL01000001">
    <property type="protein sequence ID" value="GKI19033.1"/>
    <property type="molecule type" value="Genomic_DNA"/>
</dbReference>